<reference evidence="4 5" key="2">
    <citation type="journal article" date="2010" name="J. Bacteriol.">
        <title>Genome sequence of the polysaccharide-degrading, thermophilic anaerobe Spirochaeta thermophila DSM 6192.</title>
        <authorList>
            <person name="Angelov A."/>
            <person name="Liebl S."/>
            <person name="Ballschmiter M."/>
            <person name="Bomeke M."/>
            <person name="Lehmann R."/>
            <person name="Liesegang H."/>
            <person name="Daniel R."/>
            <person name="Liebl W."/>
        </authorList>
    </citation>
    <scope>NUCLEOTIDE SEQUENCE [LARGE SCALE GENOMIC DNA]</scope>
    <source>
        <strain evidence="5">ATCC 49972 / DSM 6192 / RI 19.B1</strain>
    </source>
</reference>
<dbReference type="RefSeq" id="WP_013313926.1">
    <property type="nucleotide sequence ID" value="NC_014484.1"/>
</dbReference>
<reference key="1">
    <citation type="submission" date="2009-08" db="EMBL/GenBank/DDBJ databases">
        <title>The genome sequence of Spirochaeta thermophila DSM6192.</title>
        <authorList>
            <person name="Angelov A."/>
            <person name="Mientus M."/>
            <person name="Wittenberg S."/>
            <person name="Lehmann R."/>
            <person name="Liesegang H."/>
            <person name="Daniel R."/>
            <person name="Liebl W."/>
        </authorList>
    </citation>
    <scope>NUCLEOTIDE SEQUENCE</scope>
    <source>
        <strain>DSM 6192</strain>
    </source>
</reference>
<feature type="domain" description="Thioredoxin-like fold" evidence="3">
    <location>
        <begin position="3"/>
        <end position="78"/>
    </location>
</feature>
<dbReference type="KEGG" id="sta:STHERM_c11400"/>
<evidence type="ECO:0000313" key="4">
    <source>
        <dbReference type="EMBL" id="ADN02085.1"/>
    </source>
</evidence>
<dbReference type="PANTHER" id="PTHR36450">
    <property type="entry name" value="THIOREDOXIN"/>
    <property type="match status" value="1"/>
</dbReference>
<dbReference type="NCBIfam" id="TIGR00412">
    <property type="entry name" value="redox_disulf_2"/>
    <property type="match status" value="1"/>
</dbReference>
<organism evidence="4 5">
    <name type="scientific">Winmispira thermophila (strain ATCC 49972 / DSM 6192 / RI 19.B1)</name>
    <name type="common">Spirochaeta thermophila</name>
    <dbReference type="NCBI Taxonomy" id="665571"/>
    <lineage>
        <taxon>Bacteria</taxon>
        <taxon>Pseudomonadati</taxon>
        <taxon>Spirochaetota</taxon>
        <taxon>Spirochaetia</taxon>
        <taxon>Winmispirales</taxon>
        <taxon>Winmispiraceae</taxon>
        <taxon>Winmispira</taxon>
    </lineage>
</organism>
<dbReference type="AlphaFoldDB" id="E0RSU8"/>
<keyword evidence="2" id="KW-0676">Redox-active center</keyword>
<dbReference type="PaxDb" id="665571-STHERM_c11400"/>
<feature type="active site" description="Nucleophile" evidence="1">
    <location>
        <position position="12"/>
    </location>
</feature>
<dbReference type="SUPFAM" id="SSF52833">
    <property type="entry name" value="Thioredoxin-like"/>
    <property type="match status" value="1"/>
</dbReference>
<dbReference type="EMBL" id="CP001698">
    <property type="protein sequence ID" value="ADN02085.1"/>
    <property type="molecule type" value="Genomic_DNA"/>
</dbReference>
<dbReference type="PIRSF" id="PIRSF037031">
    <property type="entry name" value="Redox_disulphide_2"/>
    <property type="match status" value="1"/>
</dbReference>
<dbReference type="Proteomes" id="UP000001296">
    <property type="component" value="Chromosome"/>
</dbReference>
<protein>
    <submittedName>
        <fullName evidence="4">Redox-active disulfide protein 2</fullName>
    </submittedName>
</protein>
<evidence type="ECO:0000256" key="1">
    <source>
        <dbReference type="PIRSR" id="PIRSR037031-50"/>
    </source>
</evidence>
<gene>
    <name evidence="4" type="ordered locus">STHERM_c11400</name>
</gene>
<dbReference type="PANTHER" id="PTHR36450:SF1">
    <property type="entry name" value="THIOREDOXIN"/>
    <property type="match status" value="1"/>
</dbReference>
<dbReference type="InterPro" id="IPR012336">
    <property type="entry name" value="Thioredoxin-like_fold"/>
</dbReference>
<sequence>MKMKIQILGMGCPKCQKLTERAEQAARELGLSYELVKVTDPQEIMSFGVMMTPALAVNGKVKLEGKVPEVEEVKKLLQHV</sequence>
<feature type="disulfide bond" description="Redox-active" evidence="2">
    <location>
        <begin position="12"/>
        <end position="15"/>
    </location>
</feature>
<dbReference type="Gene3D" id="3.40.30.10">
    <property type="entry name" value="Glutaredoxin"/>
    <property type="match status" value="1"/>
</dbReference>
<feature type="active site" description="Nucleophile" evidence="1">
    <location>
        <position position="15"/>
    </location>
</feature>
<name>E0RSU8_WINT6</name>
<dbReference type="eggNOG" id="COG0526">
    <property type="taxonomic scope" value="Bacteria"/>
</dbReference>
<evidence type="ECO:0000259" key="3">
    <source>
        <dbReference type="Pfam" id="PF13192"/>
    </source>
</evidence>
<proteinExistence type="predicted"/>
<dbReference type="InterPro" id="IPR005243">
    <property type="entry name" value="THIRX-like_proc"/>
</dbReference>
<keyword evidence="2" id="KW-1015">Disulfide bond</keyword>
<dbReference type="HOGENOM" id="CLU_090389_18_2_12"/>
<dbReference type="Pfam" id="PF13192">
    <property type="entry name" value="Thioredoxin_3"/>
    <property type="match status" value="1"/>
</dbReference>
<evidence type="ECO:0000313" key="5">
    <source>
        <dbReference type="Proteomes" id="UP000001296"/>
    </source>
</evidence>
<evidence type="ECO:0000256" key="2">
    <source>
        <dbReference type="PIRSR" id="PIRSR037031-51"/>
    </source>
</evidence>
<accession>E0RSU8</accession>
<dbReference type="InterPro" id="IPR036249">
    <property type="entry name" value="Thioredoxin-like_sf"/>
</dbReference>